<comment type="caution">
    <text evidence="2">The sequence shown here is derived from an EMBL/GenBank/DDBJ whole genome shotgun (WGS) entry which is preliminary data.</text>
</comment>
<dbReference type="RefSeq" id="WP_184743973.1">
    <property type="nucleotide sequence ID" value="NZ_JACHGJ010000001.1"/>
</dbReference>
<accession>A0A841R7F2</accession>
<keyword evidence="1" id="KW-0812">Transmembrane</keyword>
<organism evidence="2 3">
    <name type="scientific">Spirochaeta isovalerica</name>
    <dbReference type="NCBI Taxonomy" id="150"/>
    <lineage>
        <taxon>Bacteria</taxon>
        <taxon>Pseudomonadati</taxon>
        <taxon>Spirochaetota</taxon>
        <taxon>Spirochaetia</taxon>
        <taxon>Spirochaetales</taxon>
        <taxon>Spirochaetaceae</taxon>
        <taxon>Spirochaeta</taxon>
    </lineage>
</organism>
<proteinExistence type="predicted"/>
<feature type="transmembrane region" description="Helical" evidence="1">
    <location>
        <begin position="20"/>
        <end position="45"/>
    </location>
</feature>
<keyword evidence="1" id="KW-0472">Membrane</keyword>
<gene>
    <name evidence="2" type="ORF">HNR50_000760</name>
</gene>
<dbReference type="AlphaFoldDB" id="A0A841R7F2"/>
<evidence type="ECO:0000256" key="1">
    <source>
        <dbReference type="SAM" id="Phobius"/>
    </source>
</evidence>
<sequence length="136" mass="15550">MKTPKLKVNFKLTDYVEPHIFKIYLFSLFSILMLAVLVVVGVTIFRSVNAGGDSSEPELYTEEDISAILKSPGLTDFIIPESLESGERGLTLYREPMKMWPESMVERYIIPPEELGIEKIREENRKSIENVLDDIP</sequence>
<name>A0A841R7F2_9SPIO</name>
<dbReference type="EMBL" id="JACHGJ010000001">
    <property type="protein sequence ID" value="MBB6479127.1"/>
    <property type="molecule type" value="Genomic_DNA"/>
</dbReference>
<protein>
    <submittedName>
        <fullName evidence="2">Uncharacterized protein</fullName>
    </submittedName>
</protein>
<evidence type="ECO:0000313" key="2">
    <source>
        <dbReference type="EMBL" id="MBB6479127.1"/>
    </source>
</evidence>
<keyword evidence="3" id="KW-1185">Reference proteome</keyword>
<dbReference type="Proteomes" id="UP000587760">
    <property type="component" value="Unassembled WGS sequence"/>
</dbReference>
<reference evidence="2 3" key="1">
    <citation type="submission" date="2020-08" db="EMBL/GenBank/DDBJ databases">
        <title>Genomic Encyclopedia of Type Strains, Phase IV (KMG-IV): sequencing the most valuable type-strain genomes for metagenomic binning, comparative biology and taxonomic classification.</title>
        <authorList>
            <person name="Goeker M."/>
        </authorList>
    </citation>
    <scope>NUCLEOTIDE SEQUENCE [LARGE SCALE GENOMIC DNA]</scope>
    <source>
        <strain evidence="2 3">DSM 2461</strain>
    </source>
</reference>
<evidence type="ECO:0000313" key="3">
    <source>
        <dbReference type="Proteomes" id="UP000587760"/>
    </source>
</evidence>
<keyword evidence="1" id="KW-1133">Transmembrane helix</keyword>